<evidence type="ECO:0000313" key="5">
    <source>
        <dbReference type="EMBL" id="CAA9439139.1"/>
    </source>
</evidence>
<evidence type="ECO:0000259" key="4">
    <source>
        <dbReference type="Pfam" id="PF20257"/>
    </source>
</evidence>
<feature type="domain" description="S-adenosyl-l-methionine hydroxide adenosyltransferase N-terminal" evidence="3">
    <location>
        <begin position="14"/>
        <end position="161"/>
    </location>
</feature>
<evidence type="ECO:0000256" key="1">
    <source>
        <dbReference type="ARBA" id="ARBA00022691"/>
    </source>
</evidence>
<comment type="similarity">
    <text evidence="2">Belongs to the SAM hydrolase / SAM-dependent halogenase family.</text>
</comment>
<organism evidence="5">
    <name type="scientific">uncultured Rubrobacteraceae bacterium</name>
    <dbReference type="NCBI Taxonomy" id="349277"/>
    <lineage>
        <taxon>Bacteria</taxon>
        <taxon>Bacillati</taxon>
        <taxon>Actinomycetota</taxon>
        <taxon>Rubrobacteria</taxon>
        <taxon>Rubrobacterales</taxon>
        <taxon>Rubrobacteraceae</taxon>
        <taxon>environmental samples</taxon>
    </lineage>
</organism>
<dbReference type="InterPro" id="IPR046469">
    <property type="entry name" value="SAM_HAT_N"/>
</dbReference>
<dbReference type="Pfam" id="PF20257">
    <property type="entry name" value="SAM_HAT_C"/>
    <property type="match status" value="1"/>
</dbReference>
<reference evidence="5" key="1">
    <citation type="submission" date="2020-02" db="EMBL/GenBank/DDBJ databases">
        <authorList>
            <person name="Meier V. D."/>
        </authorList>
    </citation>
    <scope>NUCLEOTIDE SEQUENCE</scope>
    <source>
        <strain evidence="5">AVDCRST_MAG55</strain>
    </source>
</reference>
<dbReference type="SUPFAM" id="SSF102522">
    <property type="entry name" value="Bacterial fluorinating enzyme, N-terminal domain"/>
    <property type="match status" value="1"/>
</dbReference>
<dbReference type="PANTHER" id="PTHR35092">
    <property type="entry name" value="CHLORINASE MJ1651"/>
    <property type="match status" value="1"/>
</dbReference>
<dbReference type="AlphaFoldDB" id="A0A6J4QJD6"/>
<dbReference type="InterPro" id="IPR023228">
    <property type="entry name" value="SAM_OH_AdoTrfase_N_sf"/>
</dbReference>
<evidence type="ECO:0008006" key="6">
    <source>
        <dbReference type="Google" id="ProtNLM"/>
    </source>
</evidence>
<protein>
    <recommendedName>
        <fullName evidence="6">SAM-dependent chlorinase/fluorinase</fullName>
    </recommendedName>
</protein>
<dbReference type="EMBL" id="CADCUZ010000166">
    <property type="protein sequence ID" value="CAA9439139.1"/>
    <property type="molecule type" value="Genomic_DNA"/>
</dbReference>
<dbReference type="Pfam" id="PF01887">
    <property type="entry name" value="SAM_HAT_N"/>
    <property type="match status" value="1"/>
</dbReference>
<dbReference type="SUPFAM" id="SSF101852">
    <property type="entry name" value="Bacterial fluorinating enzyme, C-terminal domain"/>
    <property type="match status" value="1"/>
</dbReference>
<dbReference type="Gene3D" id="3.40.50.10790">
    <property type="entry name" value="S-adenosyl-l-methionine hydroxide adenosyltransferase, N-terminal"/>
    <property type="match status" value="1"/>
</dbReference>
<dbReference type="InterPro" id="IPR023227">
    <property type="entry name" value="SAM_OH_AdoTrfase_C_sf"/>
</dbReference>
<feature type="domain" description="S-adenosyl-l-methionine hydroxide adenosyltransferase C-terminal" evidence="4">
    <location>
        <begin position="187"/>
        <end position="272"/>
    </location>
</feature>
<accession>A0A6J4QJD6</accession>
<proteinExistence type="inferred from homology"/>
<dbReference type="InterPro" id="IPR002747">
    <property type="entry name" value="SAM_OH_AdoTrfase"/>
</dbReference>
<dbReference type="InterPro" id="IPR046470">
    <property type="entry name" value="SAM_HAT_C"/>
</dbReference>
<dbReference type="Gene3D" id="2.40.30.90">
    <property type="entry name" value="Bacterial fluorinating enzyme like"/>
    <property type="match status" value="1"/>
</dbReference>
<gene>
    <name evidence="5" type="ORF">AVDCRST_MAG55-3276</name>
</gene>
<keyword evidence="1" id="KW-0949">S-adenosyl-L-methionine</keyword>
<sequence length="282" mass="30149">MSEAVTYTVRMRPICFMSDYGLTDVLVGTCKGVIMGLAPGCPIIDVTHNLPGFDVIRGAEALRHATRYMPERSVYLAVVDPGDKTKRRALAAEVRSGAYLVGPDNGILLPAAEALGGIVRAVQLTNPRYQVHPISSTFHGRDVFSPVAAHLAAGADLDDLGEGVTLASMVSLGFPGFRREPDGGVAAEIINIDRFGNARLSVMQEDLDLSYDTPLEIGVRDEVIEARYVETFGTAEDGDLVVVPDSHWRLSFAVNNGNAARALLLSVGEEVRLKPSAGPAHP</sequence>
<dbReference type="PIRSF" id="PIRSF006779">
    <property type="entry name" value="UCP006779"/>
    <property type="match status" value="1"/>
</dbReference>
<evidence type="ECO:0000259" key="3">
    <source>
        <dbReference type="Pfam" id="PF01887"/>
    </source>
</evidence>
<dbReference type="PANTHER" id="PTHR35092:SF1">
    <property type="entry name" value="CHLORINASE MJ1651"/>
    <property type="match status" value="1"/>
</dbReference>
<evidence type="ECO:0000256" key="2">
    <source>
        <dbReference type="ARBA" id="ARBA00024035"/>
    </source>
</evidence>
<name>A0A6J4QJD6_9ACTN</name>